<dbReference type="Pfam" id="PF00069">
    <property type="entry name" value="Pkinase"/>
    <property type="match status" value="1"/>
</dbReference>
<feature type="compositionally biased region" description="Basic and acidic residues" evidence="1">
    <location>
        <begin position="48"/>
        <end position="57"/>
    </location>
</feature>
<dbReference type="InterPro" id="IPR008271">
    <property type="entry name" value="Ser/Thr_kinase_AS"/>
</dbReference>
<feature type="compositionally biased region" description="Basic and acidic residues" evidence="1">
    <location>
        <begin position="195"/>
        <end position="206"/>
    </location>
</feature>
<feature type="region of interest" description="Disordered" evidence="1">
    <location>
        <begin position="186"/>
        <end position="209"/>
    </location>
</feature>
<feature type="compositionally biased region" description="Polar residues" evidence="1">
    <location>
        <begin position="63"/>
        <end position="72"/>
    </location>
</feature>
<dbReference type="SMART" id="SM00220">
    <property type="entry name" value="S_TKc"/>
    <property type="match status" value="1"/>
</dbReference>
<dbReference type="Gene3D" id="3.30.200.20">
    <property type="entry name" value="Phosphorylase Kinase, domain 1"/>
    <property type="match status" value="1"/>
</dbReference>
<protein>
    <submittedName>
        <fullName evidence="3">LRR-RLK</fullName>
    </submittedName>
</protein>
<accession>A0A140G4P1</accession>
<dbReference type="GO" id="GO:0005524">
    <property type="term" value="F:ATP binding"/>
    <property type="evidence" value="ECO:0007669"/>
    <property type="project" value="InterPro"/>
</dbReference>
<evidence type="ECO:0000259" key="2">
    <source>
        <dbReference type="PROSITE" id="PS50011"/>
    </source>
</evidence>
<dbReference type="InterPro" id="IPR046958">
    <property type="entry name" value="RBK1/2/STUNTED"/>
</dbReference>
<reference evidence="3" key="1">
    <citation type="journal article" date="2015" name="Int J Genomics">
        <title>Genome-Wide Identification and Characterization of the LRR-RLK Gene Family in Two Vernicia Species.</title>
        <authorList>
            <person name="Zhu H."/>
            <person name="Wang Y."/>
            <person name="Yin H."/>
            <person name="Gao M."/>
            <person name="Zhang Q."/>
            <person name="Chen Y."/>
        </authorList>
    </citation>
    <scope>NUCLEOTIDE SEQUENCE</scope>
</reference>
<feature type="region of interest" description="Disordered" evidence="1">
    <location>
        <begin position="48"/>
        <end position="72"/>
    </location>
</feature>
<dbReference type="PANTHER" id="PTHR47987:SF11">
    <property type="entry name" value="RECEPTOR-LIKE CYTOSOLIC SERINE_THREONINE-PROTEIN KINASE RBK1 ISOFORM X1"/>
    <property type="match status" value="1"/>
</dbReference>
<dbReference type="PROSITE" id="PS00108">
    <property type="entry name" value="PROTEIN_KINASE_ST"/>
    <property type="match status" value="1"/>
</dbReference>
<proteinExistence type="evidence at transcript level"/>
<evidence type="ECO:0000313" key="3">
    <source>
        <dbReference type="EMBL" id="AMM43013.1"/>
    </source>
</evidence>
<dbReference type="AlphaFoldDB" id="A0A140G4P1"/>
<dbReference type="PANTHER" id="PTHR47987">
    <property type="entry name" value="OS08G0249100 PROTEIN"/>
    <property type="match status" value="1"/>
</dbReference>
<dbReference type="EMBL" id="KT805765">
    <property type="protein sequence ID" value="AMM43013.1"/>
    <property type="molecule type" value="mRNA"/>
</dbReference>
<sequence length="644" mass="72132">MIIVQAVHEGKIIFKRRRSCTSINEISSIQAVLPDFKLNPEPKCYLDDNHTSSREAEAPDFAETNSCAGQSSENVSINDNIASLKDGNGYKQKISLKSISIIRRELPESSLGWPLRRRIFPKGQDAFRRSKARSMSLIEWVTSLPTRSSEMIMNNLTDSNSDEANIFLDGKTDDFISNNEGTSVQVIHSSENDQSIDRSSKRKDEESGYMQETLSGSFSALTEESTQLTLGWPLLSIKTSAILDSLEESESSCGMSLPNQSAQATPKSQIDLPLAAPRELPMIKSSGCKQFSYKELEKATHKFSAENLIGEGGCSNVYKGCLRKCKPVAIKVLKQYKEAWNDFSFEVDIMSSLKHKNITHLIGVCIEDDHLILVYDFLSKGSLEERLQVRFKVAIAVAEALNYLHNGCSRSVIHRDVKSSNILLSSDFQPQLSDFGLAIWGPEDAAYTISSDIVGTFGYIAPEYFMHGRVSDKIDIYSFGIVLLELLTGKKPISSKGLKGQEILVMWAMPMLESGNLEALVDPNLGNEFDIVQMHKMVLAATLCIKQSPKLRPKASQILKLLREEKEVREWMNGYVNDLKQSSYEEFDDLFPEHGHKLSSDSSLLFLDDDASYSLNSGDDTTSLASVEQRHRFRLKDYMKEQQN</sequence>
<organism evidence="3">
    <name type="scientific">Vernicia montana</name>
    <dbReference type="NCBI Taxonomy" id="316732"/>
    <lineage>
        <taxon>Eukaryota</taxon>
        <taxon>Viridiplantae</taxon>
        <taxon>Streptophyta</taxon>
        <taxon>Embryophyta</taxon>
        <taxon>Tracheophyta</taxon>
        <taxon>Spermatophyta</taxon>
        <taxon>Magnoliopsida</taxon>
        <taxon>eudicotyledons</taxon>
        <taxon>Gunneridae</taxon>
        <taxon>Pentapetalae</taxon>
        <taxon>rosids</taxon>
        <taxon>fabids</taxon>
        <taxon>Malpighiales</taxon>
        <taxon>Euphorbiaceae</taxon>
        <taxon>Crotonoideae</taxon>
        <taxon>Aleuritideae</taxon>
        <taxon>Vernicia</taxon>
    </lineage>
</organism>
<dbReference type="FunFam" id="3.30.200.20:FF:000268">
    <property type="entry name" value="probable receptor-like serine/threonine-protein kinase At5g57670"/>
    <property type="match status" value="1"/>
</dbReference>
<dbReference type="PROSITE" id="PS50011">
    <property type="entry name" value="PROTEIN_KINASE_DOM"/>
    <property type="match status" value="1"/>
</dbReference>
<dbReference type="FunFam" id="1.10.510.10:FF:000284">
    <property type="entry name" value="Putative receptor-like serine/threonine-protein kinase"/>
    <property type="match status" value="1"/>
</dbReference>
<name>A0A140G4P1_9ROSI</name>
<feature type="domain" description="Protein kinase" evidence="2">
    <location>
        <begin position="303"/>
        <end position="572"/>
    </location>
</feature>
<dbReference type="GO" id="GO:0004672">
    <property type="term" value="F:protein kinase activity"/>
    <property type="evidence" value="ECO:0007669"/>
    <property type="project" value="InterPro"/>
</dbReference>
<dbReference type="SUPFAM" id="SSF56112">
    <property type="entry name" value="Protein kinase-like (PK-like)"/>
    <property type="match status" value="1"/>
</dbReference>
<dbReference type="InterPro" id="IPR000719">
    <property type="entry name" value="Prot_kinase_dom"/>
</dbReference>
<dbReference type="InterPro" id="IPR011009">
    <property type="entry name" value="Kinase-like_dom_sf"/>
</dbReference>
<dbReference type="Gene3D" id="1.10.510.10">
    <property type="entry name" value="Transferase(Phosphotransferase) domain 1"/>
    <property type="match status" value="1"/>
</dbReference>
<evidence type="ECO:0000256" key="1">
    <source>
        <dbReference type="SAM" id="MobiDB-lite"/>
    </source>
</evidence>